<dbReference type="Proteomes" id="UP000616779">
    <property type="component" value="Unassembled WGS sequence"/>
</dbReference>
<feature type="region of interest" description="Disordered" evidence="1">
    <location>
        <begin position="1"/>
        <end position="60"/>
    </location>
</feature>
<dbReference type="RefSeq" id="WP_171642381.1">
    <property type="nucleotide sequence ID" value="NZ_WHOA01000041.1"/>
</dbReference>
<proteinExistence type="predicted"/>
<accession>A0ABX1XSE2</accession>
<reference evidence="2 3" key="1">
    <citation type="submission" date="2019-10" db="EMBL/GenBank/DDBJ databases">
        <title>Description of Paenibacillus terrestris sp. nov.</title>
        <authorList>
            <person name="Carlier A."/>
            <person name="Qi S."/>
        </authorList>
    </citation>
    <scope>NUCLEOTIDE SEQUENCE [LARGE SCALE GENOMIC DNA]</scope>
    <source>
        <strain evidence="2 3">LMG 31458</strain>
    </source>
</reference>
<dbReference type="EMBL" id="WHOA01000041">
    <property type="protein sequence ID" value="NOU71199.1"/>
    <property type="molecule type" value="Genomic_DNA"/>
</dbReference>
<sequence>MVSGEEYGEWRERHEEEREEEHIEGQDEEQDKNKMKSMMKCTMKEQSEEKKSKGLPQKSYLENSAPTCEFRSLLATSIGLFQ</sequence>
<evidence type="ECO:0000256" key="1">
    <source>
        <dbReference type="SAM" id="MobiDB-lite"/>
    </source>
</evidence>
<feature type="compositionally biased region" description="Basic and acidic residues" evidence="1">
    <location>
        <begin position="8"/>
        <end position="25"/>
    </location>
</feature>
<comment type="caution">
    <text evidence="2">The sequence shown here is derived from an EMBL/GenBank/DDBJ whole genome shotgun (WGS) entry which is preliminary data.</text>
</comment>
<name>A0ABX1XSE2_9BACL</name>
<feature type="compositionally biased region" description="Basic and acidic residues" evidence="1">
    <location>
        <begin position="42"/>
        <end position="52"/>
    </location>
</feature>
<protein>
    <submittedName>
        <fullName evidence="2">Uncharacterized protein</fullName>
    </submittedName>
</protein>
<organism evidence="2 3">
    <name type="scientific">Paenibacillus phytorum</name>
    <dbReference type="NCBI Taxonomy" id="2654977"/>
    <lineage>
        <taxon>Bacteria</taxon>
        <taxon>Bacillati</taxon>
        <taxon>Bacillota</taxon>
        <taxon>Bacilli</taxon>
        <taxon>Bacillales</taxon>
        <taxon>Paenibacillaceae</taxon>
        <taxon>Paenibacillus</taxon>
    </lineage>
</organism>
<keyword evidence="3" id="KW-1185">Reference proteome</keyword>
<evidence type="ECO:0000313" key="2">
    <source>
        <dbReference type="EMBL" id="NOU71199.1"/>
    </source>
</evidence>
<gene>
    <name evidence="2" type="ORF">GC098_07120</name>
</gene>
<evidence type="ECO:0000313" key="3">
    <source>
        <dbReference type="Proteomes" id="UP000616779"/>
    </source>
</evidence>